<dbReference type="AlphaFoldDB" id="A0A1D9P6K5"/>
<accession>A0A1D9P6K5</accession>
<geneLocation type="plasmid" evidence="2">
    <name>pnp144</name>
</geneLocation>
<dbReference type="KEGG" id="bhu:bhn_II145"/>
<keyword evidence="1" id="KW-0614">Plasmid</keyword>
<gene>
    <name evidence="1" type="ORF">bhn_II145</name>
</gene>
<name>A0A1D9P6K5_9FIRM</name>
<dbReference type="InterPro" id="IPR025855">
    <property type="entry name" value="Replic_Relax"/>
</dbReference>
<evidence type="ECO:0000313" key="1">
    <source>
        <dbReference type="EMBL" id="AOZ97944.1"/>
    </source>
</evidence>
<dbReference type="OrthoDB" id="9881252at2"/>
<dbReference type="Pfam" id="PF13814">
    <property type="entry name" value="Replic_Relax"/>
    <property type="match status" value="1"/>
</dbReference>
<reference evidence="2" key="1">
    <citation type="submission" date="2016-10" db="EMBL/GenBank/DDBJ databases">
        <title>The complete genome sequence of the rumen bacterium Butyrivibrio hungatei MB2003.</title>
        <authorList>
            <person name="Palevich N."/>
            <person name="Kelly W.J."/>
            <person name="Leahy S.C."/>
            <person name="Altermann E."/>
            <person name="Rakonjac J."/>
            <person name="Attwood G.T."/>
        </authorList>
    </citation>
    <scope>NUCLEOTIDE SEQUENCE [LARGE SCALE GENOMIC DNA]</scope>
    <source>
        <strain evidence="2">MB2003</strain>
        <plasmid evidence="2">Plasmid pnp144</plasmid>
    </source>
</reference>
<dbReference type="RefSeq" id="WP_071177703.1">
    <property type="nucleotide sequence ID" value="NZ_CP017832.1"/>
</dbReference>
<organism evidence="1 2">
    <name type="scientific">Butyrivibrio hungatei</name>
    <dbReference type="NCBI Taxonomy" id="185008"/>
    <lineage>
        <taxon>Bacteria</taxon>
        <taxon>Bacillati</taxon>
        <taxon>Bacillota</taxon>
        <taxon>Clostridia</taxon>
        <taxon>Lachnospirales</taxon>
        <taxon>Lachnospiraceae</taxon>
        <taxon>Butyrivibrio</taxon>
    </lineage>
</organism>
<dbReference type="EMBL" id="CP017832">
    <property type="protein sequence ID" value="AOZ97944.1"/>
    <property type="molecule type" value="Genomic_DNA"/>
</dbReference>
<protein>
    <submittedName>
        <fullName evidence="1">Uncharacterized protein</fullName>
    </submittedName>
</protein>
<dbReference type="Proteomes" id="UP000179284">
    <property type="component" value="Plasmid pNP144"/>
</dbReference>
<proteinExistence type="predicted"/>
<keyword evidence="2" id="KW-1185">Reference proteome</keyword>
<evidence type="ECO:0000313" key="2">
    <source>
        <dbReference type="Proteomes" id="UP000179284"/>
    </source>
</evidence>
<sequence length="537" mass="62429">MLDTDIYVNHSSLGFSSQDELFDYLNERIGYTGNELKSAILVLCAYSFYLTQEELSFLCPLYPLYSHLSSRVIKPLIEQGYLQQEKASSFKEQEGTARVFYYITAQGYQYANSLCQGKLTTKYKKNRSKVAKSHTYYIGYNFYELLMLGYSMTWQREYLLSERSFNYKSKAPILQVDARCDLYERFGSKTFYTIYVEQDLGTEHNDVLIKKIDNYAALGIMDRPLSSMIMFSFSQKGVTDGKNGLKNQLHPYSPSNCQQLLDYMDVMHLDNVFDAYLTGYPDVSFITNFLLKCGGARPSNDGDSLKRTRQVLDRNFVSEFKRLLGERRNPYQHRDFNLIRSRFSQSRLEEMVKLLYSTSDRESPFVQRLRRGYQVYYLPTTLVSDRVVYGILDHRPDLLSQISASLESIYGNADYSGPLSAPIIVKDNIKVNLRNRFCCNKIDVYVEFPCFDIGSWIRAMYFSKYKSSDKCHLLCVFETKKQVQDFYRTLCAFNSSFDKNVHQILGLMLYDIGKEEKIFCVDESLSKNIIVTDKKEA</sequence>